<dbReference type="Pfam" id="PF07732">
    <property type="entry name" value="Cu-oxidase_3"/>
    <property type="match status" value="1"/>
</dbReference>
<name>A0A1D1ZRB5_AUXPR</name>
<dbReference type="PROSITE" id="PS00079">
    <property type="entry name" value="MULTICOPPER_OXIDASE1"/>
    <property type="match status" value="2"/>
</dbReference>
<evidence type="ECO:0000313" key="8">
    <source>
        <dbReference type="EMBL" id="JAT69512.1"/>
    </source>
</evidence>
<comment type="similarity">
    <text evidence="1">Belongs to the multicopper oxidase family.</text>
</comment>
<organism evidence="8">
    <name type="scientific">Auxenochlorella protothecoides</name>
    <name type="common">Green microalga</name>
    <name type="synonym">Chlorella protothecoides</name>
    <dbReference type="NCBI Taxonomy" id="3075"/>
    <lineage>
        <taxon>Eukaryota</taxon>
        <taxon>Viridiplantae</taxon>
        <taxon>Chlorophyta</taxon>
        <taxon>core chlorophytes</taxon>
        <taxon>Trebouxiophyceae</taxon>
        <taxon>Chlorellales</taxon>
        <taxon>Chlorellaceae</taxon>
        <taxon>Auxenochlorella</taxon>
    </lineage>
</organism>
<dbReference type="SUPFAM" id="SSF49503">
    <property type="entry name" value="Cupredoxins"/>
    <property type="match status" value="6"/>
</dbReference>
<dbReference type="Pfam" id="PF07731">
    <property type="entry name" value="Cu-oxidase_2"/>
    <property type="match status" value="1"/>
</dbReference>
<accession>A0A1D1ZRB5</accession>
<dbReference type="InterPro" id="IPR008972">
    <property type="entry name" value="Cupredoxin"/>
</dbReference>
<dbReference type="InterPro" id="IPR011707">
    <property type="entry name" value="Cu-oxidase-like_N"/>
</dbReference>
<keyword evidence="5" id="KW-0732">Signal</keyword>
<keyword evidence="3" id="KW-0560">Oxidoreductase</keyword>
<evidence type="ECO:0008006" key="9">
    <source>
        <dbReference type="Google" id="ProtNLM"/>
    </source>
</evidence>
<feature type="domain" description="Plastocyanin-like" evidence="6">
    <location>
        <begin position="271"/>
        <end position="366"/>
    </location>
</feature>
<dbReference type="GO" id="GO:0016491">
    <property type="term" value="F:oxidoreductase activity"/>
    <property type="evidence" value="ECO:0007669"/>
    <property type="project" value="UniProtKB-KW"/>
</dbReference>
<dbReference type="PANTHER" id="PTHR11709:SF486">
    <property type="entry name" value="MULTICOPPER OXIDASE"/>
    <property type="match status" value="1"/>
</dbReference>
<dbReference type="AlphaFoldDB" id="A0A1D1ZRB5"/>
<dbReference type="Gene3D" id="2.60.40.420">
    <property type="entry name" value="Cupredoxins - blue copper proteins"/>
    <property type="match status" value="3"/>
</dbReference>
<dbReference type="FunFam" id="2.60.40.420:FF:000028">
    <property type="entry name" value="Ceruloplasmin"/>
    <property type="match status" value="1"/>
</dbReference>
<evidence type="ECO:0000256" key="1">
    <source>
        <dbReference type="ARBA" id="ARBA00010609"/>
    </source>
</evidence>
<gene>
    <name evidence="8" type="ORF">g.1318</name>
</gene>
<evidence type="ECO:0000259" key="7">
    <source>
        <dbReference type="Pfam" id="PF07732"/>
    </source>
</evidence>
<feature type="chain" id="PRO_5008901188" description="Plastocyanin-like domain-containing protein" evidence="5">
    <location>
        <begin position="46"/>
        <end position="1082"/>
    </location>
</feature>
<dbReference type="InterPro" id="IPR033138">
    <property type="entry name" value="Cu_oxidase_CS"/>
</dbReference>
<feature type="signal peptide" evidence="5">
    <location>
        <begin position="1"/>
        <end position="45"/>
    </location>
</feature>
<reference evidence="8" key="1">
    <citation type="submission" date="2015-08" db="EMBL/GenBank/DDBJ databases">
        <authorList>
            <person name="Babu N.S."/>
            <person name="Beckwith C.J."/>
            <person name="Beseler K.G."/>
            <person name="Brison A."/>
            <person name="Carone J.V."/>
            <person name="Caskin T.P."/>
            <person name="Diamond M."/>
            <person name="Durham M.E."/>
            <person name="Foxe J.M."/>
            <person name="Go M."/>
            <person name="Henderson B.A."/>
            <person name="Jones I.B."/>
            <person name="McGettigan J.A."/>
            <person name="Micheletti S.J."/>
            <person name="Nasrallah M.E."/>
            <person name="Ortiz D."/>
            <person name="Piller C.R."/>
            <person name="Privatt S.R."/>
            <person name="Schneider S.L."/>
            <person name="Sharp S."/>
            <person name="Smith T.C."/>
            <person name="Stanton J.D."/>
            <person name="Ullery H.E."/>
            <person name="Wilson R.J."/>
            <person name="Serrano M.G."/>
            <person name="Buck G."/>
            <person name="Lee V."/>
            <person name="Wang Y."/>
            <person name="Carvalho R."/>
            <person name="Voegtly L."/>
            <person name="Shi R."/>
            <person name="Duckworth R."/>
            <person name="Johnson A."/>
            <person name="Loviza R."/>
            <person name="Walstead R."/>
            <person name="Shah Z."/>
            <person name="Kiflezghi M."/>
            <person name="Wade K."/>
            <person name="Ball S.L."/>
            <person name="Bradley K.W."/>
            <person name="Asai D.J."/>
            <person name="Bowman C.A."/>
            <person name="Russell D.A."/>
            <person name="Pope W.H."/>
            <person name="Jacobs-Sera D."/>
            <person name="Hendrix R.W."/>
            <person name="Hatfull G.F."/>
        </authorList>
    </citation>
    <scope>NUCLEOTIDE SEQUENCE</scope>
</reference>
<dbReference type="EMBL" id="GDKF01009110">
    <property type="protein sequence ID" value="JAT69512.1"/>
    <property type="molecule type" value="Transcribed_RNA"/>
</dbReference>
<evidence type="ECO:0000256" key="2">
    <source>
        <dbReference type="ARBA" id="ARBA00022723"/>
    </source>
</evidence>
<keyword evidence="4" id="KW-0186">Copper</keyword>
<feature type="non-terminal residue" evidence="8">
    <location>
        <position position="1"/>
    </location>
</feature>
<evidence type="ECO:0000256" key="5">
    <source>
        <dbReference type="SAM" id="SignalP"/>
    </source>
</evidence>
<dbReference type="GO" id="GO:0005507">
    <property type="term" value="F:copper ion binding"/>
    <property type="evidence" value="ECO:0007669"/>
    <property type="project" value="InterPro"/>
</dbReference>
<feature type="domain" description="Plastocyanin-like" evidence="7">
    <location>
        <begin position="458"/>
        <end position="568"/>
    </location>
</feature>
<evidence type="ECO:0000256" key="4">
    <source>
        <dbReference type="ARBA" id="ARBA00023008"/>
    </source>
</evidence>
<sequence>LVGRAAGHIRCIRLHSRGTRFQSTATMARLVRALVLSTLLSLAAAANPAPYYISAEVVLFDSGSSDICGTSHGASETFTTAAVGSSYYMGLYKGYTDETFTEELQRPAAEAHLGMLGPIISARVGDNVTIVFRNTLDFDVNLVPTGFTPIVGDDSDFLDPVPSNTTVTLTFTIPQEAGPTAYEPDTKLWLYKSMVDPTAHSSLGLIGPILIANASTSATDTTRPPGRDIITVTQIIYEFNSPLYEMNMRGRTAESFGLSPTELLETQTHHSINGLLYCAVKNVSMVQGETVRWHAAAIGSDLDLHNVHWHGNTITVHGQRADIIKMIPGSTYSLAMEARSPGTWMFHCHINDHFNGGMIVLYEVAPNATTQALLTAQLDGATRDYYVQAEQDIWDYAPHGAYMCGGSAENFTADQLTYVGNFSDRIGSRYVKGLYRLYTDDTYTQRVPRAAADEYLGLLGPIMKAEVGDILRVHFKNTLPFPVSMHPHGVWYDKSNEGTPYNDGTSAEEKRDDAVETGQTFTYTWNVPDIAGPGPADLSTKAWLYHSHTVEDADTYAGLVGALIIGERGAFGPDMVPLDVDAEVVLYFSVMNEQGSLFLDANMQLFLADADWTVLLNDTQVTEQAEGGESSPAGAFAESNLMHSINGFMYCNGPHIPIARDGVTRVHIISIGTEPDVHAPNFQRQNLLADGRAAPSVTAMPGTMQSLDVVAHGSGSSLLTCRTVDHINAGMMALYDVVGDVADPPAAEAAKTYYVQAETLVWNYVPLGLDGCTGEAFDENAKQYVAHTNVSIGPEAIKAVYRQYTGPDFATRVAAPATAGLLGPTLFAEVGQTFAVVFRNALDMDVNLAFDAGLIPLSNASDPASTPVAPNATHLYTFLVPSTAGPQTNDLSTVAFAYSSGVDIATHQYAGLVGTLVIGRAGAFGGDLSTDPAPVPVGVDHLYPLLFLTGDESVSPYVVANLQRTALDPIGAQNDTNFATSVVRSAINGFLFCNQPDLTAAVGSRVRFVLIGMGTETDLHAPAFTAQQLLAANTHTHSVELLPSIVQTVDVIATAAGRWPLYTETHVHYDEGMRSWFNVSSA</sequence>
<dbReference type="InterPro" id="IPR045087">
    <property type="entry name" value="Cu-oxidase_fam"/>
</dbReference>
<evidence type="ECO:0000256" key="3">
    <source>
        <dbReference type="ARBA" id="ARBA00023002"/>
    </source>
</evidence>
<evidence type="ECO:0000259" key="6">
    <source>
        <dbReference type="Pfam" id="PF07731"/>
    </source>
</evidence>
<dbReference type="PROSITE" id="PS00080">
    <property type="entry name" value="MULTICOPPER_OXIDASE2"/>
    <property type="match status" value="1"/>
</dbReference>
<proteinExistence type="inferred from homology"/>
<dbReference type="InterPro" id="IPR002355">
    <property type="entry name" value="Cu_oxidase_Cu_BS"/>
</dbReference>
<dbReference type="PANTHER" id="PTHR11709">
    <property type="entry name" value="MULTI-COPPER OXIDASE"/>
    <property type="match status" value="1"/>
</dbReference>
<dbReference type="InterPro" id="IPR011706">
    <property type="entry name" value="Cu-oxidase_C"/>
</dbReference>
<keyword evidence="2" id="KW-0479">Metal-binding</keyword>
<protein>
    <recommendedName>
        <fullName evidence="9">Plastocyanin-like domain-containing protein</fullName>
    </recommendedName>
</protein>